<feature type="compositionally biased region" description="Basic and acidic residues" evidence="1">
    <location>
        <begin position="57"/>
        <end position="67"/>
    </location>
</feature>
<keyword evidence="3" id="KW-1185">Reference proteome</keyword>
<evidence type="ECO:0000313" key="2">
    <source>
        <dbReference type="EMBL" id="GAA2738145.1"/>
    </source>
</evidence>
<gene>
    <name evidence="2" type="ORF">GCM10009867_28190</name>
</gene>
<accession>A0ABN3UTC6</accession>
<dbReference type="RefSeq" id="WP_344194516.1">
    <property type="nucleotide sequence ID" value="NZ_BAAARN010000003.1"/>
</dbReference>
<dbReference type="Proteomes" id="UP001501326">
    <property type="component" value="Unassembled WGS sequence"/>
</dbReference>
<comment type="caution">
    <text evidence="2">The sequence shown here is derived from an EMBL/GenBank/DDBJ whole genome shotgun (WGS) entry which is preliminary data.</text>
</comment>
<proteinExistence type="predicted"/>
<reference evidence="2 3" key="1">
    <citation type="journal article" date="2019" name="Int. J. Syst. Evol. Microbiol.">
        <title>The Global Catalogue of Microorganisms (GCM) 10K type strain sequencing project: providing services to taxonomists for standard genome sequencing and annotation.</title>
        <authorList>
            <consortium name="The Broad Institute Genomics Platform"/>
            <consortium name="The Broad Institute Genome Sequencing Center for Infectious Disease"/>
            <person name="Wu L."/>
            <person name="Ma J."/>
        </authorList>
    </citation>
    <scope>NUCLEOTIDE SEQUENCE [LARGE SCALE GENOMIC DNA]</scope>
    <source>
        <strain evidence="2 3">JCM 16378</strain>
    </source>
</reference>
<feature type="compositionally biased region" description="Polar residues" evidence="1">
    <location>
        <begin position="74"/>
        <end position="85"/>
    </location>
</feature>
<name>A0ABN3UTC6_9MICO</name>
<feature type="region of interest" description="Disordered" evidence="1">
    <location>
        <begin position="36"/>
        <end position="87"/>
    </location>
</feature>
<dbReference type="EMBL" id="BAAARN010000003">
    <property type="protein sequence ID" value="GAA2738145.1"/>
    <property type="molecule type" value="Genomic_DNA"/>
</dbReference>
<evidence type="ECO:0000313" key="3">
    <source>
        <dbReference type="Proteomes" id="UP001501326"/>
    </source>
</evidence>
<evidence type="ECO:0008006" key="4">
    <source>
        <dbReference type="Google" id="ProtNLM"/>
    </source>
</evidence>
<organism evidence="2 3">
    <name type="scientific">Pedococcus aerophilus</name>
    <dbReference type="NCBI Taxonomy" id="436356"/>
    <lineage>
        <taxon>Bacteria</taxon>
        <taxon>Bacillati</taxon>
        <taxon>Actinomycetota</taxon>
        <taxon>Actinomycetes</taxon>
        <taxon>Micrococcales</taxon>
        <taxon>Intrasporangiaceae</taxon>
        <taxon>Pedococcus</taxon>
    </lineage>
</organism>
<evidence type="ECO:0000256" key="1">
    <source>
        <dbReference type="SAM" id="MobiDB-lite"/>
    </source>
</evidence>
<sequence>MNTATRVGAFGAGLVVAFGAALGAGRLVGPLDTVAAPAPHTEMSTDGHPADPGGHASEGDQHTDTHQDPGGGTSATPAGLSSTDQGYRLVPGATTLAASKAARVTFQVLGPDGRPVTGFTTAHEKKLHLVVVRRDLSGFQHVHPTMAADGTWSVSLDLGRPGQWRMFADFDPDGDTEGLVLGTDLAVPGDYSPVALPAPARTTTADRYAVQLTGSLDPATAQRLDLAVSDDSGRPVDLEPYLGADGHLVVLREGDLAYAHAHPVHATTVGDSASGATVGFRVEPPGPGRYRAFLDFKVAGTVHTAAFTLDAAGGTP</sequence>
<protein>
    <recommendedName>
        <fullName evidence="4">Heavy metal-binding domain-containing protein</fullName>
    </recommendedName>
</protein>